<dbReference type="RefSeq" id="WP_246155036.1">
    <property type="nucleotide sequence ID" value="NZ_VNHX01000017.1"/>
</dbReference>
<protein>
    <submittedName>
        <fullName evidence="2">Cupin domain-containing protein</fullName>
    </submittedName>
</protein>
<feature type="domain" description="Cupin type-2" evidence="1">
    <location>
        <begin position="57"/>
        <end position="109"/>
    </location>
</feature>
<dbReference type="InterPro" id="IPR011051">
    <property type="entry name" value="RmlC_Cupin_sf"/>
</dbReference>
<dbReference type="Pfam" id="PF07883">
    <property type="entry name" value="Cupin_2"/>
    <property type="match status" value="1"/>
</dbReference>
<accession>A0A5S5D818</accession>
<dbReference type="SUPFAM" id="SSF51182">
    <property type="entry name" value="RmlC-like cupins"/>
    <property type="match status" value="1"/>
</dbReference>
<evidence type="ECO:0000313" key="3">
    <source>
        <dbReference type="Proteomes" id="UP000325105"/>
    </source>
</evidence>
<dbReference type="Gene3D" id="2.60.120.10">
    <property type="entry name" value="Jelly Rolls"/>
    <property type="match status" value="1"/>
</dbReference>
<keyword evidence="3" id="KW-1185">Reference proteome</keyword>
<dbReference type="AlphaFoldDB" id="A0A5S5D818"/>
<dbReference type="Proteomes" id="UP000325105">
    <property type="component" value="Unassembled WGS sequence"/>
</dbReference>
<reference evidence="2 3" key="1">
    <citation type="submission" date="2019-07" db="EMBL/GenBank/DDBJ databases">
        <title>Genomic Encyclopedia of Archaeal and Bacterial Type Strains, Phase II (KMG-II): from individual species to whole genera.</title>
        <authorList>
            <person name="Goeker M."/>
        </authorList>
    </citation>
    <scope>NUCLEOTIDE SEQUENCE [LARGE SCALE GENOMIC DNA]</scope>
    <source>
        <strain evidence="2 3">DSM 18850</strain>
    </source>
</reference>
<evidence type="ECO:0000313" key="2">
    <source>
        <dbReference type="EMBL" id="TYP92233.1"/>
    </source>
</evidence>
<comment type="caution">
    <text evidence="2">The sequence shown here is derived from an EMBL/GenBank/DDBJ whole genome shotgun (WGS) entry which is preliminary data.</text>
</comment>
<dbReference type="InterPro" id="IPR013096">
    <property type="entry name" value="Cupin_2"/>
</dbReference>
<proteinExistence type="predicted"/>
<dbReference type="InterPro" id="IPR014710">
    <property type="entry name" value="RmlC-like_jellyroll"/>
</dbReference>
<dbReference type="EMBL" id="VNHX01000017">
    <property type="protein sequence ID" value="TYP92233.1"/>
    <property type="molecule type" value="Genomic_DNA"/>
</dbReference>
<organism evidence="2 3">
    <name type="scientific">Sphingobacterium allocomposti</name>
    <dbReference type="NCBI Taxonomy" id="415956"/>
    <lineage>
        <taxon>Bacteria</taxon>
        <taxon>Pseudomonadati</taxon>
        <taxon>Bacteroidota</taxon>
        <taxon>Sphingobacteriia</taxon>
        <taxon>Sphingobacteriales</taxon>
        <taxon>Sphingobacteriaceae</taxon>
        <taxon>Sphingobacterium</taxon>
    </lineage>
</organism>
<gene>
    <name evidence="2" type="ORF">BC792_1178</name>
</gene>
<sequence>MEKKIVIVILTVYILQNPLAYMTVIKIEEQQALEKLKRSGKEFIPLLAINQLAVEIYKPALVDNQQPHDRDEFYLVISGHGRFEMNGETTSFKAGDLLFVPAYADHRFIDFSADFVTWVFFIGQDMKADAPR</sequence>
<name>A0A5S5D818_9SPHI</name>
<evidence type="ECO:0000259" key="1">
    <source>
        <dbReference type="Pfam" id="PF07883"/>
    </source>
</evidence>